<protein>
    <submittedName>
        <fullName evidence="3">HIT domain-containing protein</fullName>
    </submittedName>
</protein>
<comment type="caution">
    <text evidence="3">The sequence shown here is derived from an EMBL/GenBank/DDBJ whole genome shotgun (WGS) entry which is preliminary data.</text>
</comment>
<dbReference type="PROSITE" id="PS00892">
    <property type="entry name" value="HIT_1"/>
    <property type="match status" value="1"/>
</dbReference>
<dbReference type="Pfam" id="PF01230">
    <property type="entry name" value="HIT"/>
    <property type="match status" value="1"/>
</dbReference>
<sequence>MTTQADPNCVFCKIVAGEIPAKKVYEDDEVLAFHDIRPVAPVHLLVIPKHHIPSTKELTDDDAGWMGRLMVAATKVALAAGCADGWRTIINTGRIGRQEVMHLHVHLLGGGNEPLPIMLKR</sequence>
<dbReference type="PROSITE" id="PS51084">
    <property type="entry name" value="HIT_2"/>
    <property type="match status" value="1"/>
</dbReference>
<dbReference type="PRINTS" id="PR00332">
    <property type="entry name" value="HISTRIAD"/>
</dbReference>
<dbReference type="Gene3D" id="3.30.428.10">
    <property type="entry name" value="HIT-like"/>
    <property type="match status" value="1"/>
</dbReference>
<organism evidence="3 4">
    <name type="scientific">Tepidiphilus baoligensis</name>
    <dbReference type="NCBI Taxonomy" id="2698687"/>
    <lineage>
        <taxon>Bacteria</taxon>
        <taxon>Pseudomonadati</taxon>
        <taxon>Pseudomonadota</taxon>
        <taxon>Hydrogenophilia</taxon>
        <taxon>Hydrogenophilales</taxon>
        <taxon>Hydrogenophilaceae</taxon>
        <taxon>Tepidiphilus</taxon>
    </lineage>
</organism>
<keyword evidence="4" id="KW-1185">Reference proteome</keyword>
<proteinExistence type="predicted"/>
<evidence type="ECO:0000259" key="2">
    <source>
        <dbReference type="PROSITE" id="PS51084"/>
    </source>
</evidence>
<reference evidence="3 4" key="1">
    <citation type="journal article" date="2020" name="Curr. Microbiol.">
        <title>Tepidiphilus baoligensis sp. nov., a Novel Bacterium of the Family Hydrogenophilaceae Isolated from an Oil Reservoir.</title>
        <authorList>
            <person name="Zhang X."/>
            <person name="Wang G."/>
            <person name="Ma X."/>
            <person name="Yu J."/>
            <person name="You J."/>
            <person name="Xue Y."/>
            <person name="Ma Y."/>
        </authorList>
    </citation>
    <scope>NUCLEOTIDE SEQUENCE [LARGE SCALE GENOMIC DNA]</scope>
    <source>
        <strain evidence="3 4">B18-69</strain>
    </source>
</reference>
<feature type="domain" description="HIT" evidence="2">
    <location>
        <begin position="10"/>
        <end position="117"/>
    </location>
</feature>
<dbReference type="InterPro" id="IPR036265">
    <property type="entry name" value="HIT-like_sf"/>
</dbReference>
<dbReference type="InterPro" id="IPR011146">
    <property type="entry name" value="HIT-like"/>
</dbReference>
<dbReference type="EMBL" id="JAAAUB010000001">
    <property type="protein sequence ID" value="NMH15759.1"/>
    <property type="molecule type" value="Genomic_DNA"/>
</dbReference>
<dbReference type="RefSeq" id="WP_142804911.1">
    <property type="nucleotide sequence ID" value="NZ_JAAAUB010000001.1"/>
</dbReference>
<evidence type="ECO:0000256" key="1">
    <source>
        <dbReference type="PROSITE-ProRule" id="PRU00464"/>
    </source>
</evidence>
<dbReference type="InterPro" id="IPR001310">
    <property type="entry name" value="Histidine_triad_HIT"/>
</dbReference>
<dbReference type="InterPro" id="IPR019808">
    <property type="entry name" value="Histidine_triad_CS"/>
</dbReference>
<accession>A0ABX1QKP3</accession>
<feature type="short sequence motif" description="Histidine triad motif" evidence="1">
    <location>
        <begin position="102"/>
        <end position="106"/>
    </location>
</feature>
<dbReference type="CDD" id="cd01276">
    <property type="entry name" value="PKCI_related"/>
    <property type="match status" value="1"/>
</dbReference>
<name>A0ABX1QKP3_9PROT</name>
<evidence type="ECO:0000313" key="4">
    <source>
        <dbReference type="Proteomes" id="UP000669605"/>
    </source>
</evidence>
<dbReference type="Proteomes" id="UP000669605">
    <property type="component" value="Unassembled WGS sequence"/>
</dbReference>
<evidence type="ECO:0000313" key="3">
    <source>
        <dbReference type="EMBL" id="NMH15759.1"/>
    </source>
</evidence>
<gene>
    <name evidence="3" type="ORF">GV368_01260</name>
</gene>
<dbReference type="PANTHER" id="PTHR23089">
    <property type="entry name" value="HISTIDINE TRIAD HIT PROTEIN"/>
    <property type="match status" value="1"/>
</dbReference>
<dbReference type="SUPFAM" id="SSF54197">
    <property type="entry name" value="HIT-like"/>
    <property type="match status" value="1"/>
</dbReference>